<accession>A0AAV0DLP1</accession>
<keyword evidence="2" id="KW-1185">Reference proteome</keyword>
<gene>
    <name evidence="1" type="ORF">CEPIT_LOCUS16895</name>
</gene>
<proteinExistence type="predicted"/>
<dbReference type="EMBL" id="CAMAPF010000128">
    <property type="protein sequence ID" value="CAH9104746.1"/>
    <property type="molecule type" value="Genomic_DNA"/>
</dbReference>
<evidence type="ECO:0000313" key="2">
    <source>
        <dbReference type="Proteomes" id="UP001152523"/>
    </source>
</evidence>
<sequence>MYLFDLLADLRITSAADYRRLLSVAAVPRFSEDEDPAAALNDEEEADLCCVRFTKVKKWAERSNLILGSEKTKISPQVFCFNILASTLDGHFYSPSFTR</sequence>
<protein>
    <submittedName>
        <fullName evidence="1">Uncharacterized protein</fullName>
    </submittedName>
</protein>
<dbReference type="AlphaFoldDB" id="A0AAV0DLP1"/>
<comment type="caution">
    <text evidence="1">The sequence shown here is derived from an EMBL/GenBank/DDBJ whole genome shotgun (WGS) entry which is preliminary data.</text>
</comment>
<dbReference type="Proteomes" id="UP001152523">
    <property type="component" value="Unassembled WGS sequence"/>
</dbReference>
<organism evidence="1 2">
    <name type="scientific">Cuscuta epithymum</name>
    <dbReference type="NCBI Taxonomy" id="186058"/>
    <lineage>
        <taxon>Eukaryota</taxon>
        <taxon>Viridiplantae</taxon>
        <taxon>Streptophyta</taxon>
        <taxon>Embryophyta</taxon>
        <taxon>Tracheophyta</taxon>
        <taxon>Spermatophyta</taxon>
        <taxon>Magnoliopsida</taxon>
        <taxon>eudicotyledons</taxon>
        <taxon>Gunneridae</taxon>
        <taxon>Pentapetalae</taxon>
        <taxon>asterids</taxon>
        <taxon>lamiids</taxon>
        <taxon>Solanales</taxon>
        <taxon>Convolvulaceae</taxon>
        <taxon>Cuscuteae</taxon>
        <taxon>Cuscuta</taxon>
        <taxon>Cuscuta subgen. Cuscuta</taxon>
    </lineage>
</organism>
<reference evidence="1" key="1">
    <citation type="submission" date="2022-07" db="EMBL/GenBank/DDBJ databases">
        <authorList>
            <person name="Macas J."/>
            <person name="Novak P."/>
            <person name="Neumann P."/>
        </authorList>
    </citation>
    <scope>NUCLEOTIDE SEQUENCE</scope>
</reference>
<evidence type="ECO:0000313" key="1">
    <source>
        <dbReference type="EMBL" id="CAH9104746.1"/>
    </source>
</evidence>
<name>A0AAV0DLP1_9ASTE</name>